<organism evidence="1 2">
    <name type="scientific">Kaistia hirudinis</name>
    <dbReference type="NCBI Taxonomy" id="1293440"/>
    <lineage>
        <taxon>Bacteria</taxon>
        <taxon>Pseudomonadati</taxon>
        <taxon>Pseudomonadota</taxon>
        <taxon>Alphaproteobacteria</taxon>
        <taxon>Hyphomicrobiales</taxon>
        <taxon>Kaistiaceae</taxon>
        <taxon>Kaistia</taxon>
    </lineage>
</organism>
<protein>
    <submittedName>
        <fullName evidence="1">Uncharacterized protein</fullName>
    </submittedName>
</protein>
<gene>
    <name evidence="1" type="ORF">GGR25_004321</name>
</gene>
<sequence length="103" mass="10770">MIEPGIAMMAIAIDALAADAPSGESLAASIRSAFPDEPVRALRRAIFYAVTDPERRDSVVITRLHDAAMVLAPGEEGLPFVPDAPAMAAAVPARTTAAARQMK</sequence>
<proteinExistence type="predicted"/>
<dbReference type="EMBL" id="JACIDS010000005">
    <property type="protein sequence ID" value="MBB3933257.1"/>
    <property type="molecule type" value="Genomic_DNA"/>
</dbReference>
<dbReference type="RefSeq" id="WP_183400892.1">
    <property type="nucleotide sequence ID" value="NZ_JACIDS010000005.1"/>
</dbReference>
<accession>A0A840AW06</accession>
<comment type="caution">
    <text evidence="1">The sequence shown here is derived from an EMBL/GenBank/DDBJ whole genome shotgun (WGS) entry which is preliminary data.</text>
</comment>
<dbReference type="AlphaFoldDB" id="A0A840AW06"/>
<keyword evidence="2" id="KW-1185">Reference proteome</keyword>
<evidence type="ECO:0000313" key="2">
    <source>
        <dbReference type="Proteomes" id="UP000553963"/>
    </source>
</evidence>
<name>A0A840AW06_9HYPH</name>
<dbReference type="Proteomes" id="UP000553963">
    <property type="component" value="Unassembled WGS sequence"/>
</dbReference>
<evidence type="ECO:0000313" key="1">
    <source>
        <dbReference type="EMBL" id="MBB3933257.1"/>
    </source>
</evidence>
<reference evidence="1 2" key="1">
    <citation type="submission" date="2020-08" db="EMBL/GenBank/DDBJ databases">
        <title>Genomic Encyclopedia of Type Strains, Phase IV (KMG-IV): sequencing the most valuable type-strain genomes for metagenomic binning, comparative biology and taxonomic classification.</title>
        <authorList>
            <person name="Goeker M."/>
        </authorList>
    </citation>
    <scope>NUCLEOTIDE SEQUENCE [LARGE SCALE GENOMIC DNA]</scope>
    <source>
        <strain evidence="1 2">DSM 25966</strain>
    </source>
</reference>